<dbReference type="Proteomes" id="UP001568358">
    <property type="component" value="Unassembled WGS sequence"/>
</dbReference>
<feature type="compositionally biased region" description="Low complexity" evidence="1">
    <location>
        <begin position="170"/>
        <end position="179"/>
    </location>
</feature>
<dbReference type="RefSeq" id="WP_371151182.1">
    <property type="nucleotide sequence ID" value="NZ_JBFSOO010000019.1"/>
</dbReference>
<comment type="caution">
    <text evidence="2">The sequence shown here is derived from an EMBL/GenBank/DDBJ whole genome shotgun (WGS) entry which is preliminary data.</text>
</comment>
<dbReference type="SUPFAM" id="SSF88874">
    <property type="entry name" value="Receptor-binding domain of short tail fibre protein gp12"/>
    <property type="match status" value="1"/>
</dbReference>
<dbReference type="EMBL" id="JBFSOO010000019">
    <property type="protein sequence ID" value="MEZ6855000.1"/>
    <property type="molecule type" value="Genomic_DNA"/>
</dbReference>
<organism evidence="2 3">
    <name type="scientific">Halodesulfovibrio aestuarii</name>
    <dbReference type="NCBI Taxonomy" id="126333"/>
    <lineage>
        <taxon>Bacteria</taxon>
        <taxon>Pseudomonadati</taxon>
        <taxon>Thermodesulfobacteriota</taxon>
        <taxon>Desulfovibrionia</taxon>
        <taxon>Desulfovibrionales</taxon>
        <taxon>Desulfovibrionaceae</taxon>
        <taxon>Halodesulfovibrio</taxon>
    </lineage>
</organism>
<evidence type="ECO:0000313" key="2">
    <source>
        <dbReference type="EMBL" id="MEZ6855000.1"/>
    </source>
</evidence>
<protein>
    <recommendedName>
        <fullName evidence="4">Tail fiber protein</fullName>
    </recommendedName>
</protein>
<accession>A0ABV4JYY4</accession>
<feature type="region of interest" description="Disordered" evidence="1">
    <location>
        <begin position="166"/>
        <end position="193"/>
    </location>
</feature>
<gene>
    <name evidence="2" type="ORF">AB2Z07_16110</name>
</gene>
<sequence>MSGFHRDIKGDQNHILHFREYADKDAREAAAGFDVTHLHKVALQKDDNTLWMLVDVNPVEWQGLGSTGGGHLPGEITMFWGVINSAGRPLDVTTGEPDLAWGYCDGRTYAAPDGRQVTTPNMRNRFPMCTGDNGTGKGAMGGAALITQSAAQLKSHNHSCLRTTTVQGKPVGAGTRTVPTGGGGTSAAGGSSAMENRPPYIGVAFIMYL</sequence>
<name>A0ABV4JYY4_9BACT</name>
<evidence type="ECO:0008006" key="4">
    <source>
        <dbReference type="Google" id="ProtNLM"/>
    </source>
</evidence>
<proteinExistence type="predicted"/>
<reference evidence="2 3" key="1">
    <citation type="submission" date="2024-07" db="EMBL/GenBank/DDBJ databases">
        <title>Active virus-host system and metabolic interactions in a Lokiarchaeon culture.</title>
        <authorList>
            <person name="Ponce Toledo R.I."/>
            <person name="Rodrigues Oliveira T."/>
            <person name="Schleper C."/>
        </authorList>
    </citation>
    <scope>NUCLEOTIDE SEQUENCE [LARGE SCALE GENOMIC DNA]</scope>
    <source>
        <strain evidence="2 3">B35</strain>
    </source>
</reference>
<evidence type="ECO:0000256" key="1">
    <source>
        <dbReference type="SAM" id="MobiDB-lite"/>
    </source>
</evidence>
<evidence type="ECO:0000313" key="3">
    <source>
        <dbReference type="Proteomes" id="UP001568358"/>
    </source>
</evidence>
<keyword evidence="3" id="KW-1185">Reference proteome</keyword>